<evidence type="ECO:0000256" key="1">
    <source>
        <dbReference type="SAM" id="MobiDB-lite"/>
    </source>
</evidence>
<dbReference type="EMBL" id="CP046453">
    <property type="protein sequence ID" value="QGU05673.1"/>
    <property type="molecule type" value="Genomic_DNA"/>
</dbReference>
<dbReference type="SUPFAM" id="SSF46785">
    <property type="entry name" value="Winged helix' DNA-binding domain"/>
    <property type="match status" value="1"/>
</dbReference>
<name>A0A6B8VNP7_9CORY</name>
<organism evidence="3 4">
    <name type="scientific">Corynebacterium comes</name>
    <dbReference type="NCBI Taxonomy" id="2675218"/>
    <lineage>
        <taxon>Bacteria</taxon>
        <taxon>Bacillati</taxon>
        <taxon>Actinomycetota</taxon>
        <taxon>Actinomycetes</taxon>
        <taxon>Mycobacteriales</taxon>
        <taxon>Corynebacteriaceae</taxon>
        <taxon>Corynebacterium</taxon>
    </lineage>
</organism>
<evidence type="ECO:0000313" key="3">
    <source>
        <dbReference type="EMBL" id="QGU05673.1"/>
    </source>
</evidence>
<dbReference type="InterPro" id="IPR036390">
    <property type="entry name" value="WH_DNA-bd_sf"/>
</dbReference>
<dbReference type="InterPro" id="IPR025736">
    <property type="entry name" value="PucR_C-HTH_dom"/>
</dbReference>
<feature type="domain" description="PucR C-terminal helix-turn-helix" evidence="2">
    <location>
        <begin position="300"/>
        <end position="354"/>
    </location>
</feature>
<dbReference type="KEGG" id="ccoe:CETAM_12205"/>
<dbReference type="Proteomes" id="UP000425178">
    <property type="component" value="Chromosome"/>
</dbReference>
<dbReference type="InterPro" id="IPR042070">
    <property type="entry name" value="PucR_C-HTH_sf"/>
</dbReference>
<accession>A0A6B8VNP7</accession>
<dbReference type="Gene3D" id="1.10.10.2840">
    <property type="entry name" value="PucR C-terminal helix-turn-helix domain"/>
    <property type="match status" value="1"/>
</dbReference>
<keyword evidence="4" id="KW-1185">Reference proteome</keyword>
<protein>
    <submittedName>
        <fullName evidence="3">Bacterial regulatory helix-turn-helix protein, lysR family</fullName>
    </submittedName>
</protein>
<feature type="region of interest" description="Disordered" evidence="1">
    <location>
        <begin position="59"/>
        <end position="82"/>
    </location>
</feature>
<proteinExistence type="predicted"/>
<reference evidence="3 4" key="1">
    <citation type="journal article" date="2021" name="Int. J. Syst. Evol. Microbiol.">
        <title>Classification of three corynebacterial strains isolated from a small paddock in North Rhine-Westphalia: proposal of &lt;i&gt;Corynebacterium kalinowskii&lt;/i&gt; sp. nov., &lt;i&gt;Corynebacterium comes&lt;/i&gt; sp. nov. and &lt;i&gt;Corynebacterium occultum&lt;/i&gt; sp. nov.</title>
        <authorList>
            <person name="Schaffert L."/>
            <person name="Ruwe M."/>
            <person name="Milse J."/>
            <person name="Hanuschka K."/>
            <person name="Ortseifen V."/>
            <person name="Droste J."/>
            <person name="Brandt D."/>
            <person name="Schl L."/>
            <person name="Kutter Y."/>
            <person name="Vinke S."/>
            <person name="Vieh P."/>
            <person name="Jacob L."/>
            <person name="L N.C."/>
            <person name="Schulte-Berndt E."/>
            <person name="Hain C."/>
            <person name="Linder M."/>
            <person name="Schmidt P."/>
            <person name="Wollenschl L."/>
            <person name="Luttermann T."/>
            <person name="Thieme E."/>
            <person name="Hassa J."/>
            <person name="Haak M."/>
            <person name="Wittchen M."/>
            <person name="Mentz A."/>
            <person name="Persicke M."/>
            <person name="Busche T."/>
            <person name="R C."/>
        </authorList>
    </citation>
    <scope>NUCLEOTIDE SEQUENCE [LARGE SCALE GENOMIC DNA]</scope>
    <source>
        <strain evidence="3 4">2019</strain>
    </source>
</reference>
<dbReference type="Pfam" id="PF13556">
    <property type="entry name" value="HTH_30"/>
    <property type="match status" value="1"/>
</dbReference>
<sequence length="382" mass="41152">MVGCVEDRLFEAHDRLADDVFVLSEAIDSLVEARVSLEDFLGSVASRLNRVVEGDVFGRRLRGTPDGGSPPAGDGPGAIGSDTTDLAFRIHPPLPAWASRFVGQRLAHAVRVIAHHDSVTRVEVEADDRVRELLSALGTEACRQDVLQKLGLDNARTLTVVAIAGAGQYPEKAARLAEALAGGTTAPSARMGDALAVILRHQPRTDVGIPTGLSVGLGEALPPNRVHDSWEGARTALRFSLPSRHSSAPHRMIDAVVVDIRKVGCLRILADAVDRRGVRDLRDVQAIEGLARNGLPDTLNVLEAVAATESIRQAAQLVHLHHNTVAHRVEAAESVLGFPLREIYGRTRLLIALTLYRLSRRSQGFGPDVTVERPRTRVSLGN</sequence>
<evidence type="ECO:0000313" key="4">
    <source>
        <dbReference type="Proteomes" id="UP000425178"/>
    </source>
</evidence>
<evidence type="ECO:0000259" key="2">
    <source>
        <dbReference type="Pfam" id="PF13556"/>
    </source>
</evidence>
<gene>
    <name evidence="3" type="ORF">CETAM_12205</name>
</gene>
<dbReference type="AlphaFoldDB" id="A0A6B8VNP7"/>